<protein>
    <submittedName>
        <fullName evidence="4">Pentatricopeptide repeat-containing protein at1g02060 chloroplastic</fullName>
    </submittedName>
</protein>
<gene>
    <name evidence="4" type="ORF">PHJA_001084400</name>
</gene>
<sequence>MARLINTKPWSTRLESSLSPFTPLSQTAFFQTLRHIKDPSKALRFFNWAQDSGFTHNHHSYFIMLDILGRARNLNPARSFLLSIPKKSNNTVPMTDKFFNSLIRSYGDAGLFQESIKVFKVMKSMCISPSAVTFNSLFLILLKRGRVGMVYELYDEMLKTYGVKPDPYTFNSLIRGFCKNSMVDEAFRMFKEMETFDCKPDLITYNTIVDGLCRVGKIKIARNVVNGMLNKHEDLRPNVVTYTTLIKGYCRKREIDEALGVFKNMVDSGIKPNDVTCNTLVQGLCESKNFDMIKEILGECEGFVPDTCTFNTLMNAHCNNDNLNEALKFFEKMKEMNVKHDSATYSMLIHAACQKDNFGKAEDLLDELFEKEILLHHDNCTPLAAAYNPIFKYLCANGKTKKAERVLRQLMKRGTQDPIAFETLILGHCKEGKFEDGHKLLVLMLRRYFLPNIEIYKSLIEGMLQKREAKLAHDTLEKMLRSSYMTRTSMFHRVLMELIEKGLGPESADLMMLMLDKEIRPNISLSTDVIRLLFKSGMKDRAFGILKGLYENGYVVNMDELVLLLCRDGKLLEAYELVMFSVKNDQSVGVDVCNAVITGLCKARMPSEAFRVYYELLEKDMQPLPLSCLENLRNALQDGEKLKETQFVAKRIPNS</sequence>
<dbReference type="GO" id="GO:0031930">
    <property type="term" value="P:mitochondria-nucleus signaling pathway"/>
    <property type="evidence" value="ECO:0007669"/>
    <property type="project" value="TreeGrafter"/>
</dbReference>
<dbReference type="NCBIfam" id="TIGR00756">
    <property type="entry name" value="PPR"/>
    <property type="match status" value="10"/>
</dbReference>
<keyword evidence="5" id="KW-1185">Reference proteome</keyword>
<organism evidence="4 5">
    <name type="scientific">Phtheirospermum japonicum</name>
    <dbReference type="NCBI Taxonomy" id="374723"/>
    <lineage>
        <taxon>Eukaryota</taxon>
        <taxon>Viridiplantae</taxon>
        <taxon>Streptophyta</taxon>
        <taxon>Embryophyta</taxon>
        <taxon>Tracheophyta</taxon>
        <taxon>Spermatophyta</taxon>
        <taxon>Magnoliopsida</taxon>
        <taxon>eudicotyledons</taxon>
        <taxon>Gunneridae</taxon>
        <taxon>Pentapetalae</taxon>
        <taxon>asterids</taxon>
        <taxon>lamiids</taxon>
        <taxon>Lamiales</taxon>
        <taxon>Orobanchaceae</taxon>
        <taxon>Orobanchaceae incertae sedis</taxon>
        <taxon>Phtheirospermum</taxon>
    </lineage>
</organism>
<keyword evidence="2" id="KW-0677">Repeat</keyword>
<dbReference type="GO" id="GO:0009507">
    <property type="term" value="C:chloroplast"/>
    <property type="evidence" value="ECO:0007669"/>
    <property type="project" value="TreeGrafter"/>
</dbReference>
<dbReference type="PANTHER" id="PTHR47936">
    <property type="entry name" value="PPR_LONG DOMAIN-CONTAINING PROTEIN"/>
    <property type="match status" value="1"/>
</dbReference>
<evidence type="ECO:0000256" key="2">
    <source>
        <dbReference type="ARBA" id="ARBA00022737"/>
    </source>
</evidence>
<dbReference type="SUPFAM" id="SSF48452">
    <property type="entry name" value="TPR-like"/>
    <property type="match status" value="1"/>
</dbReference>
<feature type="repeat" description="PPR" evidence="3">
    <location>
        <begin position="201"/>
        <end position="235"/>
    </location>
</feature>
<dbReference type="PROSITE" id="PS51375">
    <property type="entry name" value="PPR"/>
    <property type="match status" value="9"/>
</dbReference>
<feature type="repeat" description="PPR" evidence="3">
    <location>
        <begin position="130"/>
        <end position="165"/>
    </location>
</feature>
<feature type="repeat" description="PPR" evidence="3">
    <location>
        <begin position="95"/>
        <end position="129"/>
    </location>
</feature>
<feature type="repeat" description="PPR" evidence="3">
    <location>
        <begin position="238"/>
        <end position="272"/>
    </location>
</feature>
<name>A0A830BP58_9LAMI</name>
<feature type="repeat" description="PPR" evidence="3">
    <location>
        <begin position="166"/>
        <end position="200"/>
    </location>
</feature>
<dbReference type="InterPro" id="IPR011990">
    <property type="entry name" value="TPR-like_helical_dom_sf"/>
</dbReference>
<dbReference type="Pfam" id="PF01535">
    <property type="entry name" value="PPR"/>
    <property type="match status" value="5"/>
</dbReference>
<dbReference type="PANTHER" id="PTHR47936:SF1">
    <property type="entry name" value="PENTATRICOPEPTIDE REPEAT-CONTAINING PROTEIN GUN1, CHLOROPLASTIC"/>
    <property type="match status" value="1"/>
</dbReference>
<dbReference type="Pfam" id="PF13041">
    <property type="entry name" value="PPR_2"/>
    <property type="match status" value="3"/>
</dbReference>
<feature type="repeat" description="PPR" evidence="3">
    <location>
        <begin position="341"/>
        <end position="375"/>
    </location>
</feature>
<evidence type="ECO:0000256" key="3">
    <source>
        <dbReference type="PROSITE-ProRule" id="PRU00708"/>
    </source>
</evidence>
<dbReference type="EMBL" id="BMAC01000189">
    <property type="protein sequence ID" value="GFP89407.1"/>
    <property type="molecule type" value="Genomic_DNA"/>
</dbReference>
<accession>A0A830BP58</accession>
<dbReference type="Proteomes" id="UP000653305">
    <property type="component" value="Unassembled WGS sequence"/>
</dbReference>
<proteinExistence type="inferred from homology"/>
<evidence type="ECO:0000256" key="1">
    <source>
        <dbReference type="ARBA" id="ARBA00007626"/>
    </source>
</evidence>
<evidence type="ECO:0000313" key="4">
    <source>
        <dbReference type="EMBL" id="GFP89407.1"/>
    </source>
</evidence>
<reference evidence="4" key="1">
    <citation type="submission" date="2020-07" db="EMBL/GenBank/DDBJ databases">
        <title>Ethylene signaling mediates host invasion by parasitic plants.</title>
        <authorList>
            <person name="Yoshida S."/>
        </authorList>
    </citation>
    <scope>NUCLEOTIDE SEQUENCE</scope>
    <source>
        <strain evidence="4">Okayama</strain>
    </source>
</reference>
<feature type="repeat" description="PPR" evidence="3">
    <location>
        <begin position="589"/>
        <end position="623"/>
    </location>
</feature>
<dbReference type="OrthoDB" id="185373at2759"/>
<dbReference type="Gene3D" id="1.25.40.10">
    <property type="entry name" value="Tetratricopeptide repeat domain"/>
    <property type="match status" value="6"/>
</dbReference>
<dbReference type="InterPro" id="IPR002885">
    <property type="entry name" value="PPR_rpt"/>
</dbReference>
<feature type="repeat" description="PPR" evidence="3">
    <location>
        <begin position="306"/>
        <end position="340"/>
    </location>
</feature>
<comment type="caution">
    <text evidence="4">The sequence shown here is derived from an EMBL/GenBank/DDBJ whole genome shotgun (WGS) entry which is preliminary data.</text>
</comment>
<dbReference type="GO" id="GO:0010019">
    <property type="term" value="P:chloroplast-nucleus signaling pathway"/>
    <property type="evidence" value="ECO:0007669"/>
    <property type="project" value="TreeGrafter"/>
</dbReference>
<comment type="similarity">
    <text evidence="1">Belongs to the PPR family. P subfamily.</text>
</comment>
<dbReference type="AlphaFoldDB" id="A0A830BP58"/>
<evidence type="ECO:0000313" key="5">
    <source>
        <dbReference type="Proteomes" id="UP000653305"/>
    </source>
</evidence>
<feature type="repeat" description="PPR" evidence="3">
    <location>
        <begin position="417"/>
        <end position="451"/>
    </location>
</feature>